<feature type="chain" id="PRO_5046833383" evidence="1">
    <location>
        <begin position="31"/>
        <end position="105"/>
    </location>
</feature>
<dbReference type="Pfam" id="PF19882">
    <property type="entry name" value="DUF6355"/>
    <property type="match status" value="1"/>
</dbReference>
<keyword evidence="1" id="KW-0732">Signal</keyword>
<organism evidence="2 3">
    <name type="scientific">Nonomuraea guangzhouensis</name>
    <dbReference type="NCBI Taxonomy" id="1291555"/>
    <lineage>
        <taxon>Bacteria</taxon>
        <taxon>Bacillati</taxon>
        <taxon>Actinomycetota</taxon>
        <taxon>Actinomycetes</taxon>
        <taxon>Streptosporangiales</taxon>
        <taxon>Streptosporangiaceae</taxon>
        <taxon>Nonomuraea</taxon>
    </lineage>
</organism>
<comment type="caution">
    <text evidence="2">The sequence shown here is derived from an EMBL/GenBank/DDBJ whole genome shotgun (WGS) entry which is preliminary data.</text>
</comment>
<name>A0ABW4G3L8_9ACTN</name>
<dbReference type="RefSeq" id="WP_219528764.1">
    <property type="nucleotide sequence ID" value="NZ_JAHKRM010000005.1"/>
</dbReference>
<dbReference type="InterPro" id="IPR045935">
    <property type="entry name" value="DUF6355"/>
</dbReference>
<keyword evidence="3" id="KW-1185">Reference proteome</keyword>
<accession>A0ABW4G3L8</accession>
<dbReference type="EMBL" id="JBHUCM010000008">
    <property type="protein sequence ID" value="MFD1537293.1"/>
    <property type="molecule type" value="Genomic_DNA"/>
</dbReference>
<feature type="signal peptide" evidence="1">
    <location>
        <begin position="1"/>
        <end position="30"/>
    </location>
</feature>
<evidence type="ECO:0000256" key="1">
    <source>
        <dbReference type="SAM" id="SignalP"/>
    </source>
</evidence>
<protein>
    <submittedName>
        <fullName evidence="2">DUF6355 family natural product biosynthesis protein</fullName>
    </submittedName>
</protein>
<evidence type="ECO:0000313" key="2">
    <source>
        <dbReference type="EMBL" id="MFD1537293.1"/>
    </source>
</evidence>
<reference evidence="3" key="1">
    <citation type="journal article" date="2019" name="Int. J. Syst. Evol. Microbiol.">
        <title>The Global Catalogue of Microorganisms (GCM) 10K type strain sequencing project: providing services to taxonomists for standard genome sequencing and annotation.</title>
        <authorList>
            <consortium name="The Broad Institute Genomics Platform"/>
            <consortium name="The Broad Institute Genome Sequencing Center for Infectious Disease"/>
            <person name="Wu L."/>
            <person name="Ma J."/>
        </authorList>
    </citation>
    <scope>NUCLEOTIDE SEQUENCE [LARGE SCALE GENOMIC DNA]</scope>
    <source>
        <strain evidence="3">CGMCC 1.15399</strain>
    </source>
</reference>
<evidence type="ECO:0000313" key="3">
    <source>
        <dbReference type="Proteomes" id="UP001597097"/>
    </source>
</evidence>
<sequence>MSFTTSAFAKSAIVALAAATVALAGAPASAATIADPETTAQLRCGYYRDANGNWYGHCDAPPRTDVIIRVESYTGNYDMCVKPGLTKLDPFAHGAYYVGRLCSAG</sequence>
<dbReference type="Proteomes" id="UP001597097">
    <property type="component" value="Unassembled WGS sequence"/>
</dbReference>
<proteinExistence type="predicted"/>
<gene>
    <name evidence="2" type="ORF">ACFSJ0_09625</name>
</gene>